<accession>A0ACB5TGR5</accession>
<comment type="caution">
    <text evidence="1">The sequence shown here is derived from an EMBL/GenBank/DDBJ whole genome shotgun (WGS) entry which is preliminary data.</text>
</comment>
<protein>
    <submittedName>
        <fullName evidence="1">Unnamed protein product</fullName>
    </submittedName>
</protein>
<dbReference type="Proteomes" id="UP001165101">
    <property type="component" value="Unassembled WGS sequence"/>
</dbReference>
<evidence type="ECO:0000313" key="1">
    <source>
        <dbReference type="EMBL" id="GME88309.1"/>
    </source>
</evidence>
<gene>
    <name evidence="1" type="ORF">Cboi01_000083100</name>
</gene>
<sequence>MDQNENMAPTEPATGSNDIRARRLARLAALASANANANAQQEQQQQQQQQTQAHTEDNKTQIKTKTQLQNQSHTIPSQIPQKKLEKQPFRSIESPNEESLAHKKILTPEKKQQQFEQTPIVDDISKWTHTNLQYILNATLDEKFAQQKKGYFYLDGLKEESEGNIFNVDLIDSALIEILTEKGVTNTIPNIKVFDYLYDSWSRALSTKRLVKINDPIKDEKISVVDKAIVLISSYASLIFQVADMFVDEIDIDKIIEEIYMKINTGNYDSFLVDIITRTIENEADLELMNLILPKLSKKLYSLDLSIQSNYNNILTIFEIFLSNKFIASKFHQIDNFHPENLKAYEFEKKSLLGPLLRISPLLPSIFTHNYDQEILSKQQIQIIHESLQTEHGVIIYKLFSICDKLIRSGETSRNEFLKYLSDIVNKNHLRRGEHAQVNKIATDAFMVNITIILMKFSQPFLSINSTRLNKIDSNYLNYENKLIDLSEETKLNSTIQEYNEYFSNDNVINIDKPLNFISECFYLLLTYIHYGLGGLYITSDRVTNYIKQLKQQIKQFEDTINSRNLNNGGNGNNNPFMDMLIKTKLDPLKQKLKHFKANKLAIEMFSINRNLQLEIFDCVIGSIQFFLKLLDPNHEYPNKSINIPFINLDNQVEKLDDVEFLRENAPIPFKFFPEMFIEGLINYCHFIGKFNNNPMLSNDEKLNIFVEFSIIILRCPELISNPHLKSRLTEVLFYGSLPTQDKRNGYMIEIFINNKLIKENLIISLLDFYVMVEKTGASSQFYDKFNSRYHISVILEQIWQFEIFKNDLKKISIENLPFFIRVIARMLNDTTFLLDESLTQLHTIGSIQRELENRSKNLPNSMEETDEELNTKLSGAERQASSYVQLSNKTIHLFNLFTNEAPKSFVIVEIVDRLAGMLNYNLVALVGPKYNELKVKNPKNYSFDPPELLYQLCSIFINLSGEIEFVNAVARDTRSFNFDCFKRAINVLYKCGKIDLSFDEKLTKFSENAKEVKIQDEEEEMELGDDIPDEFLDPLMFTIMKDPVKLPHSKVSMDRSVLKAHLMNDPTDPFNRTPLKLEDVEDDEELKLKIETFKKEKKLSKINNNDSKMTD</sequence>
<dbReference type="EMBL" id="BSXV01000259">
    <property type="protein sequence ID" value="GME88309.1"/>
    <property type="molecule type" value="Genomic_DNA"/>
</dbReference>
<reference evidence="1" key="1">
    <citation type="submission" date="2023-04" db="EMBL/GenBank/DDBJ databases">
        <title>Candida boidinii NBRC 1967.</title>
        <authorList>
            <person name="Ichikawa N."/>
            <person name="Sato H."/>
            <person name="Tonouchi N."/>
        </authorList>
    </citation>
    <scope>NUCLEOTIDE SEQUENCE</scope>
    <source>
        <strain evidence="1">NBRC 1967</strain>
    </source>
</reference>
<proteinExistence type="predicted"/>
<organism evidence="1 2">
    <name type="scientific">Candida boidinii</name>
    <name type="common">Yeast</name>
    <dbReference type="NCBI Taxonomy" id="5477"/>
    <lineage>
        <taxon>Eukaryota</taxon>
        <taxon>Fungi</taxon>
        <taxon>Dikarya</taxon>
        <taxon>Ascomycota</taxon>
        <taxon>Saccharomycotina</taxon>
        <taxon>Pichiomycetes</taxon>
        <taxon>Pichiales</taxon>
        <taxon>Pichiaceae</taxon>
        <taxon>Ogataea</taxon>
        <taxon>Ogataea/Candida clade</taxon>
    </lineage>
</organism>
<evidence type="ECO:0000313" key="2">
    <source>
        <dbReference type="Proteomes" id="UP001165101"/>
    </source>
</evidence>
<name>A0ACB5TGR5_CANBO</name>
<keyword evidence="2" id="KW-1185">Reference proteome</keyword>